<dbReference type="STRING" id="659014.SAMN04487996_101214"/>
<keyword evidence="1" id="KW-0812">Transmembrane</keyword>
<dbReference type="OrthoDB" id="1121759at2"/>
<dbReference type="RefSeq" id="WP_090145844.1">
    <property type="nucleotide sequence ID" value="NZ_FNAN01000001.1"/>
</dbReference>
<dbReference type="PANTHER" id="PTHR12110">
    <property type="entry name" value="HYDROXYPYRUVATE ISOMERASE"/>
    <property type="match status" value="1"/>
</dbReference>
<dbReference type="GO" id="GO:0016853">
    <property type="term" value="F:isomerase activity"/>
    <property type="evidence" value="ECO:0007669"/>
    <property type="project" value="UniProtKB-KW"/>
</dbReference>
<dbReference type="Proteomes" id="UP000198748">
    <property type="component" value="Unassembled WGS sequence"/>
</dbReference>
<dbReference type="EMBL" id="FNAN01000001">
    <property type="protein sequence ID" value="SDD51653.1"/>
    <property type="molecule type" value="Genomic_DNA"/>
</dbReference>
<keyword evidence="1" id="KW-1133">Transmembrane helix</keyword>
<keyword evidence="1" id="KW-0472">Membrane</keyword>
<protein>
    <submittedName>
        <fullName evidence="3">Sugar phosphate isomerase/epimerase</fullName>
    </submittedName>
</protein>
<feature type="domain" description="Xylose isomerase-like TIM barrel" evidence="2">
    <location>
        <begin position="69"/>
        <end position="275"/>
    </location>
</feature>
<dbReference type="InterPro" id="IPR036237">
    <property type="entry name" value="Xyl_isomerase-like_sf"/>
</dbReference>
<name>A0A1G6VE29_9BACT</name>
<feature type="transmembrane region" description="Helical" evidence="1">
    <location>
        <begin position="6"/>
        <end position="24"/>
    </location>
</feature>
<dbReference type="SUPFAM" id="SSF51658">
    <property type="entry name" value="Xylose isomerase-like"/>
    <property type="match status" value="1"/>
</dbReference>
<reference evidence="4" key="1">
    <citation type="submission" date="2016-10" db="EMBL/GenBank/DDBJ databases">
        <authorList>
            <person name="Varghese N."/>
            <person name="Submissions S."/>
        </authorList>
    </citation>
    <scope>NUCLEOTIDE SEQUENCE [LARGE SCALE GENOMIC DNA]</scope>
    <source>
        <strain evidence="4">DSM 25329</strain>
    </source>
</reference>
<dbReference type="Gene3D" id="3.20.20.150">
    <property type="entry name" value="Divalent-metal-dependent TIM barrel enzymes"/>
    <property type="match status" value="1"/>
</dbReference>
<evidence type="ECO:0000256" key="1">
    <source>
        <dbReference type="SAM" id="Phobius"/>
    </source>
</evidence>
<evidence type="ECO:0000313" key="4">
    <source>
        <dbReference type="Proteomes" id="UP000198748"/>
    </source>
</evidence>
<organism evidence="3 4">
    <name type="scientific">Dyadobacter soli</name>
    <dbReference type="NCBI Taxonomy" id="659014"/>
    <lineage>
        <taxon>Bacteria</taxon>
        <taxon>Pseudomonadati</taxon>
        <taxon>Bacteroidota</taxon>
        <taxon>Cytophagia</taxon>
        <taxon>Cytophagales</taxon>
        <taxon>Spirosomataceae</taxon>
        <taxon>Dyadobacter</taxon>
    </lineage>
</organism>
<keyword evidence="3" id="KW-0413">Isomerase</keyword>
<dbReference type="PANTHER" id="PTHR12110:SF41">
    <property type="entry name" value="INOSOSE DEHYDRATASE"/>
    <property type="match status" value="1"/>
</dbReference>
<gene>
    <name evidence="3" type="ORF">SAMN04487996_101214</name>
</gene>
<dbReference type="Pfam" id="PF01261">
    <property type="entry name" value="AP_endonuc_2"/>
    <property type="match status" value="1"/>
</dbReference>
<sequence>MKKNNLLIGLGVVLVAVSALFYNFRPAGPGGGMKWKPGVALYSFNRFPFEQALDKADSINALYVEGFFFHKLGDAFGGHSIPNLTDEEIKTMKGMLDKRGLKMKSVYADGKSEEDWKANFEFAQKIGLEFLTAEPQKQHWDAIEKLAEHYKVKVAIHEHAKGSSYFWHPDSVVMAMQGRSHFRACADIGHWVRSGLDPVKCLQTLQGKIICLHIKDLDAAGNLKANDVMAGTGVIDYPAIIAELKRQRFEGYVYIEREGNWDKNVTDVDYALKYLDRLNR</sequence>
<evidence type="ECO:0000259" key="2">
    <source>
        <dbReference type="Pfam" id="PF01261"/>
    </source>
</evidence>
<dbReference type="InterPro" id="IPR013022">
    <property type="entry name" value="Xyl_isomerase-like_TIM-brl"/>
</dbReference>
<proteinExistence type="predicted"/>
<evidence type="ECO:0000313" key="3">
    <source>
        <dbReference type="EMBL" id="SDD51653.1"/>
    </source>
</evidence>
<dbReference type="AlphaFoldDB" id="A0A1G6VE29"/>
<keyword evidence="4" id="KW-1185">Reference proteome</keyword>
<accession>A0A1G6VE29</accession>
<dbReference type="InterPro" id="IPR050312">
    <property type="entry name" value="IolE/XylAMocC-like"/>
</dbReference>